<protein>
    <submittedName>
        <fullName evidence="1">Uncharacterized protein</fullName>
    </submittedName>
</protein>
<dbReference type="AlphaFoldDB" id="A0A7J6XYN4"/>
<sequence length="259" mass="29368">MDLLLLLPIRSSCRLPIRTRAHARFRCQCGSIVPLAFSGKNVCICCGGGITHGRCVCSIPLYRICTPLPHRWVTARRESAIHICISIGRCFRSQLLYGLPHRYGSRSNGSCLGYTETVRTFTCIQRFLSRMRRSARRRQHNFLRICVLRRRNRGFNCIKSSNLIVNQRAVVQQDVPHSHRHAFLALCVASIPSNAEVGDLFIFRIFHFTLHILQHTPTIDVRGALSAFLQHNGHLVPCCIRLCPPCTAVLLDRLSVTTQ</sequence>
<comment type="caution">
    <text evidence="1">The sequence shown here is derived from an EMBL/GenBank/DDBJ whole genome shotgun (WGS) entry which is preliminary data.</text>
</comment>
<dbReference type="Proteomes" id="UP000583944">
    <property type="component" value="Unassembled WGS sequence"/>
</dbReference>
<proteinExistence type="predicted"/>
<dbReference type="VEuPathDB" id="TriTrypDB:ECC02_007741"/>
<name>A0A7J6XYN4_TRYCR</name>
<accession>A0A7J6XYN4</accession>
<organism evidence="1 2">
    <name type="scientific">Trypanosoma cruzi</name>
    <dbReference type="NCBI Taxonomy" id="5693"/>
    <lineage>
        <taxon>Eukaryota</taxon>
        <taxon>Discoba</taxon>
        <taxon>Euglenozoa</taxon>
        <taxon>Kinetoplastea</taxon>
        <taxon>Metakinetoplastina</taxon>
        <taxon>Trypanosomatida</taxon>
        <taxon>Trypanosomatidae</taxon>
        <taxon>Trypanosoma</taxon>
        <taxon>Schizotrypanum</taxon>
    </lineage>
</organism>
<gene>
    <name evidence="1" type="ORF">ECC02_007741</name>
</gene>
<evidence type="ECO:0000313" key="2">
    <source>
        <dbReference type="Proteomes" id="UP000583944"/>
    </source>
</evidence>
<reference evidence="1 2" key="1">
    <citation type="journal article" date="2019" name="Genome Biol. Evol.">
        <title>Nanopore Sequencing Significantly Improves Genome Assembly of the Protozoan Parasite Trypanosoma cruzi.</title>
        <authorList>
            <person name="Diaz-Viraque F."/>
            <person name="Pita S."/>
            <person name="Greif G."/>
            <person name="de Souza R.C.M."/>
            <person name="Iraola G."/>
            <person name="Robello C."/>
        </authorList>
    </citation>
    <scope>NUCLEOTIDE SEQUENCE [LARGE SCALE GENOMIC DNA]</scope>
    <source>
        <strain evidence="1 2">Berenice</strain>
    </source>
</reference>
<dbReference type="EMBL" id="JABDHM010000073">
    <property type="protein sequence ID" value="KAF5219315.1"/>
    <property type="molecule type" value="Genomic_DNA"/>
</dbReference>
<evidence type="ECO:0000313" key="1">
    <source>
        <dbReference type="EMBL" id="KAF5219315.1"/>
    </source>
</evidence>